<keyword evidence="4 6" id="KW-0067">ATP-binding</keyword>
<dbReference type="PANTHER" id="PTHR42788:SF13">
    <property type="entry name" value="ALIPHATIC SULFONATES IMPORT ATP-BINDING PROTEIN SSUB"/>
    <property type="match status" value="1"/>
</dbReference>
<reference evidence="7" key="1">
    <citation type="journal article" date="2019" name="Int. J. Syst. Evol. Microbiol.">
        <title>The Global Catalogue of Microorganisms (GCM) 10K type strain sequencing project: providing services to taxonomists for standard genome sequencing and annotation.</title>
        <authorList>
            <consortium name="The Broad Institute Genomics Platform"/>
            <consortium name="The Broad Institute Genome Sequencing Center for Infectious Disease"/>
            <person name="Wu L."/>
            <person name="Ma J."/>
        </authorList>
    </citation>
    <scope>NUCLEOTIDE SEQUENCE [LARGE SCALE GENOMIC DNA]</scope>
    <source>
        <strain evidence="7">NBRC 102122</strain>
    </source>
</reference>
<dbReference type="PROSITE" id="PS50893">
    <property type="entry name" value="ABC_TRANSPORTER_2"/>
    <property type="match status" value="1"/>
</dbReference>
<dbReference type="CDD" id="cd03293">
    <property type="entry name" value="ABC_NrtD_SsuB_transporters"/>
    <property type="match status" value="1"/>
</dbReference>
<dbReference type="InterPro" id="IPR003593">
    <property type="entry name" value="AAA+_ATPase"/>
</dbReference>
<gene>
    <name evidence="6" type="ORF">GCM10007923_37550</name>
</gene>
<dbReference type="SMART" id="SM00382">
    <property type="entry name" value="AAA"/>
    <property type="match status" value="1"/>
</dbReference>
<evidence type="ECO:0000256" key="4">
    <source>
        <dbReference type="ARBA" id="ARBA00022840"/>
    </source>
</evidence>
<evidence type="ECO:0000259" key="5">
    <source>
        <dbReference type="PROSITE" id="PS50893"/>
    </source>
</evidence>
<evidence type="ECO:0000256" key="2">
    <source>
        <dbReference type="ARBA" id="ARBA00022448"/>
    </source>
</evidence>
<keyword evidence="7" id="KW-1185">Reference proteome</keyword>
<keyword evidence="3" id="KW-0547">Nucleotide-binding</keyword>
<evidence type="ECO:0000256" key="1">
    <source>
        <dbReference type="ARBA" id="ARBA00005417"/>
    </source>
</evidence>
<dbReference type="Gene3D" id="3.40.50.300">
    <property type="entry name" value="P-loop containing nucleotide triphosphate hydrolases"/>
    <property type="match status" value="1"/>
</dbReference>
<dbReference type="PROSITE" id="PS00211">
    <property type="entry name" value="ABC_TRANSPORTER_1"/>
    <property type="match status" value="1"/>
</dbReference>
<dbReference type="Pfam" id="PF00005">
    <property type="entry name" value="ABC_tran"/>
    <property type="match status" value="1"/>
</dbReference>
<dbReference type="GO" id="GO:0005524">
    <property type="term" value="F:ATP binding"/>
    <property type="evidence" value="ECO:0007669"/>
    <property type="project" value="UniProtKB-KW"/>
</dbReference>
<protein>
    <submittedName>
        <fullName evidence="6">ABC transporter ATP-binding protein</fullName>
    </submittedName>
</protein>
<dbReference type="InterPro" id="IPR017871">
    <property type="entry name" value="ABC_transporter-like_CS"/>
</dbReference>
<dbReference type="InterPro" id="IPR003439">
    <property type="entry name" value="ABC_transporter-like_ATP-bd"/>
</dbReference>
<name>A0ABQ5ZNC7_9HYPH</name>
<dbReference type="InterPro" id="IPR050166">
    <property type="entry name" value="ABC_transporter_ATP-bind"/>
</dbReference>
<comment type="similarity">
    <text evidence="1">Belongs to the ABC transporter superfamily.</text>
</comment>
<proteinExistence type="inferred from homology"/>
<dbReference type="SUPFAM" id="SSF52540">
    <property type="entry name" value="P-loop containing nucleoside triphosphate hydrolases"/>
    <property type="match status" value="1"/>
</dbReference>
<sequence>MDSISQPLIRINNLCKTYPTRSGDTVALDKVNLDIGDGEFIALVGPSGCGKTTLLKILAGLEGGFSGEARLGNVAITKPSLEVGVVFQEPTLLPWRTILENIMLPVELVRMDTKTYTKRALELMEMIGLKGFENKYPRELSGGMRQRAGICRALVRDPKVLLMDEPFGALDAMTREFLNAELQRIWMRAGKTVVFVTHSIPEAVFLADRVVVMSPRPGRISEIVPIGLPRERKLGDLAHAGDELARIRGHFADSSMID</sequence>
<dbReference type="PANTHER" id="PTHR42788">
    <property type="entry name" value="TAURINE IMPORT ATP-BINDING PROTEIN-RELATED"/>
    <property type="match status" value="1"/>
</dbReference>
<evidence type="ECO:0000313" key="6">
    <source>
        <dbReference type="EMBL" id="GLR52541.1"/>
    </source>
</evidence>
<organism evidence="6 7">
    <name type="scientific">Shinella yambaruensis</name>
    <dbReference type="NCBI Taxonomy" id="415996"/>
    <lineage>
        <taxon>Bacteria</taxon>
        <taxon>Pseudomonadati</taxon>
        <taxon>Pseudomonadota</taxon>
        <taxon>Alphaproteobacteria</taxon>
        <taxon>Hyphomicrobiales</taxon>
        <taxon>Rhizobiaceae</taxon>
        <taxon>Shinella</taxon>
    </lineage>
</organism>
<dbReference type="RefSeq" id="WP_244768618.1">
    <property type="nucleotide sequence ID" value="NZ_BSOP01000030.1"/>
</dbReference>
<feature type="domain" description="ABC transporter" evidence="5">
    <location>
        <begin position="9"/>
        <end position="240"/>
    </location>
</feature>
<comment type="caution">
    <text evidence="6">The sequence shown here is derived from an EMBL/GenBank/DDBJ whole genome shotgun (WGS) entry which is preliminary data.</text>
</comment>
<evidence type="ECO:0000313" key="7">
    <source>
        <dbReference type="Proteomes" id="UP001156702"/>
    </source>
</evidence>
<accession>A0ABQ5ZNC7</accession>
<dbReference type="EMBL" id="BSOP01000030">
    <property type="protein sequence ID" value="GLR52541.1"/>
    <property type="molecule type" value="Genomic_DNA"/>
</dbReference>
<keyword evidence="2" id="KW-0813">Transport</keyword>
<evidence type="ECO:0000256" key="3">
    <source>
        <dbReference type="ARBA" id="ARBA00022741"/>
    </source>
</evidence>
<dbReference type="InterPro" id="IPR027417">
    <property type="entry name" value="P-loop_NTPase"/>
</dbReference>
<dbReference type="Proteomes" id="UP001156702">
    <property type="component" value="Unassembled WGS sequence"/>
</dbReference>